<dbReference type="EMBL" id="JAUSWJ010000001">
    <property type="protein sequence ID" value="MDQ0515772.1"/>
    <property type="molecule type" value="Genomic_DNA"/>
</dbReference>
<proteinExistence type="predicted"/>
<evidence type="ECO:0000313" key="2">
    <source>
        <dbReference type="Proteomes" id="UP001223743"/>
    </source>
</evidence>
<evidence type="ECO:0000313" key="1">
    <source>
        <dbReference type="EMBL" id="MDQ0515772.1"/>
    </source>
</evidence>
<accession>A0ABU0M488</accession>
<dbReference type="Proteomes" id="UP001223743">
    <property type="component" value="Unassembled WGS sequence"/>
</dbReference>
<protein>
    <recommendedName>
        <fullName evidence="3">DUF3563 domain-containing protein</fullName>
    </recommendedName>
</protein>
<keyword evidence="2" id="KW-1185">Reference proteome</keyword>
<name>A0ABU0M488_9HYPH</name>
<evidence type="ECO:0008006" key="3">
    <source>
        <dbReference type="Google" id="ProtNLM"/>
    </source>
</evidence>
<sequence>MFQPLRKLRQGLRELARYDAETEALNQAVDLYEIEMIHRRFARQTTRRPGF</sequence>
<organism evidence="1 2">
    <name type="scientific">Kaistia geumhonensis</name>
    <dbReference type="NCBI Taxonomy" id="410839"/>
    <lineage>
        <taxon>Bacteria</taxon>
        <taxon>Pseudomonadati</taxon>
        <taxon>Pseudomonadota</taxon>
        <taxon>Alphaproteobacteria</taxon>
        <taxon>Hyphomicrobiales</taxon>
        <taxon>Kaistiaceae</taxon>
        <taxon>Kaistia</taxon>
    </lineage>
</organism>
<dbReference type="RefSeq" id="WP_266280519.1">
    <property type="nucleotide sequence ID" value="NZ_JAPKNF010000001.1"/>
</dbReference>
<gene>
    <name evidence="1" type="ORF">QO015_001385</name>
</gene>
<reference evidence="1 2" key="1">
    <citation type="submission" date="2023-07" db="EMBL/GenBank/DDBJ databases">
        <title>Genomic Encyclopedia of Type Strains, Phase IV (KMG-IV): sequencing the most valuable type-strain genomes for metagenomic binning, comparative biology and taxonomic classification.</title>
        <authorList>
            <person name="Goeker M."/>
        </authorList>
    </citation>
    <scope>NUCLEOTIDE SEQUENCE [LARGE SCALE GENOMIC DNA]</scope>
    <source>
        <strain evidence="1 2">B1-1</strain>
    </source>
</reference>
<comment type="caution">
    <text evidence="1">The sequence shown here is derived from an EMBL/GenBank/DDBJ whole genome shotgun (WGS) entry which is preliminary data.</text>
</comment>